<feature type="compositionally biased region" description="Basic residues" evidence="1">
    <location>
        <begin position="35"/>
        <end position="45"/>
    </location>
</feature>
<dbReference type="AlphaFoldDB" id="A0A1A8WDC3"/>
<sequence length="569" mass="66984">MAKQGGKATVKRGKKQLSERVMQENTGKRGNNTRVHSRPNGKTPKHNYENFKAENKIKFNSFSKTNNVGHSMYNMIYRNVRKETHEISPDYSFDFTDHLLKGHTSSNSSKCSGKTHWKGNITELSAKEEKEKKRKRKYSKEINEDRNYCFPLKEDVDEIEIYPFFRMTSSTSIDTFKSGYTRSYTTGRNMYRSFRRGKTISGKLVGGILVRAKLVRGKSFKTEKKKMPYYRQKRRRNNVYCKKNIYCHTGGDDAIAVPDGEKLYDNNFFVSQNLQKLSSLKCMEALEETNQKGDSLNSIRGGHLQWSDLRESSLRNENHRGSILRGNSREDHTKNIFLSIKRQAERVESLEKMGNRLLDLVELLLYKRMKEVFILKESLCSKDRYREMCPEVFYFNNNDDLIETMDRKFRFLPKIPAKENLVPYCGPSAYEIFGKYYFSYRYFYKLIKVDVKVYRSVDPYNYTNNHLEEYAEVSDFFNLHKDYSMKQNCPSQGRSIRKASKIKQTKKKRNIPFFSSVYISEKKKKERHGYTNVENIPIELIQLLQYKKVTISNRDIRFISFGVNFANSN</sequence>
<evidence type="ECO:0000313" key="2">
    <source>
        <dbReference type="EMBL" id="SBS89206.1"/>
    </source>
</evidence>
<reference evidence="3" key="1">
    <citation type="submission" date="2016-05" db="EMBL/GenBank/DDBJ databases">
        <authorList>
            <person name="Naeem Raeece"/>
        </authorList>
    </citation>
    <scope>NUCLEOTIDE SEQUENCE [LARGE SCALE GENOMIC DNA]</scope>
</reference>
<proteinExistence type="predicted"/>
<gene>
    <name evidence="2" type="ORF">POVCU2_0053060</name>
</gene>
<feature type="region of interest" description="Disordered" evidence="1">
    <location>
        <begin position="1"/>
        <end position="48"/>
    </location>
</feature>
<organism evidence="2 3">
    <name type="scientific">Plasmodium ovale curtisi</name>
    <dbReference type="NCBI Taxonomy" id="864141"/>
    <lineage>
        <taxon>Eukaryota</taxon>
        <taxon>Sar</taxon>
        <taxon>Alveolata</taxon>
        <taxon>Apicomplexa</taxon>
        <taxon>Aconoidasida</taxon>
        <taxon>Haemosporida</taxon>
        <taxon>Plasmodiidae</taxon>
        <taxon>Plasmodium</taxon>
        <taxon>Plasmodium (Plasmodium)</taxon>
    </lineage>
</organism>
<evidence type="ECO:0000313" key="3">
    <source>
        <dbReference type="Proteomes" id="UP000078560"/>
    </source>
</evidence>
<dbReference type="EMBL" id="FLQU01000687">
    <property type="protein sequence ID" value="SBS89206.1"/>
    <property type="molecule type" value="Genomic_DNA"/>
</dbReference>
<dbReference type="Proteomes" id="UP000078560">
    <property type="component" value="Unassembled WGS sequence"/>
</dbReference>
<protein>
    <submittedName>
        <fullName evidence="2">Uncharacterized protein</fullName>
    </submittedName>
</protein>
<feature type="compositionally biased region" description="Polar residues" evidence="1">
    <location>
        <begin position="23"/>
        <end position="34"/>
    </location>
</feature>
<accession>A0A1A8WDC3</accession>
<evidence type="ECO:0000256" key="1">
    <source>
        <dbReference type="SAM" id="MobiDB-lite"/>
    </source>
</evidence>
<name>A0A1A8WDC3_PLAOA</name>